<organism evidence="2 3">
    <name type="scientific">Lactobacillus panisapium</name>
    <dbReference type="NCBI Taxonomy" id="2012495"/>
    <lineage>
        <taxon>Bacteria</taxon>
        <taxon>Bacillati</taxon>
        <taxon>Bacillota</taxon>
        <taxon>Bacilli</taxon>
        <taxon>Lactobacillales</taxon>
        <taxon>Lactobacillaceae</taxon>
        <taxon>Lactobacillus</taxon>
    </lineage>
</organism>
<dbReference type="Gene3D" id="3.10.450.40">
    <property type="match status" value="1"/>
</dbReference>
<keyword evidence="1" id="KW-1133">Transmembrane helix</keyword>
<dbReference type="EMBL" id="CP048268">
    <property type="protein sequence ID" value="QYN53822.1"/>
    <property type="molecule type" value="Genomic_DNA"/>
</dbReference>
<keyword evidence="1" id="KW-0472">Membrane</keyword>
<evidence type="ECO:0000313" key="2">
    <source>
        <dbReference type="EMBL" id="QYN53822.1"/>
    </source>
</evidence>
<dbReference type="InterPro" id="IPR046350">
    <property type="entry name" value="Cystatin_sf"/>
</dbReference>
<protein>
    <recommendedName>
        <fullName evidence="4">DUF5590 domain-containing protein</fullName>
    </recommendedName>
</protein>
<evidence type="ECO:0000313" key="3">
    <source>
        <dbReference type="Proteomes" id="UP000826550"/>
    </source>
</evidence>
<sequence length="160" mass="18468">MIEDDTKQTLKFIAWLIAIIVVLYFSFLLIFYKASSPVRNETRELNQIVLQKSPIKKIERNYHLDRGVNSYSAKGIAKNSQTYYFIYLPASKKAYLLSSKKGVSETAVRNKYGTKYPDDKITAVNLGWYRNKAVWEVAAKNSSGDYHYKLYEFKNGNLLG</sequence>
<reference evidence="2 3" key="1">
    <citation type="submission" date="2020-01" db="EMBL/GenBank/DDBJ databases">
        <title>Vast differences in strain-level diversity in the gut microbiota of two closely related honey bee species.</title>
        <authorList>
            <person name="Ellegaard K.M."/>
            <person name="Suenami S."/>
            <person name="Miyazaki R."/>
            <person name="Engel P."/>
        </authorList>
    </citation>
    <scope>NUCLEOTIDE SEQUENCE [LARGE SCALE GENOMIC DNA]</scope>
    <source>
        <strain evidence="2 3">ESL0416</strain>
    </source>
</reference>
<dbReference type="Proteomes" id="UP000826550">
    <property type="component" value="Chromosome"/>
</dbReference>
<proteinExistence type="predicted"/>
<keyword evidence="3" id="KW-1185">Reference proteome</keyword>
<accession>A0ABX8WDI2</accession>
<dbReference type="SUPFAM" id="SSF54403">
    <property type="entry name" value="Cystatin/monellin"/>
    <property type="match status" value="1"/>
</dbReference>
<name>A0ABX8WDI2_9LACO</name>
<feature type="transmembrane region" description="Helical" evidence="1">
    <location>
        <begin position="12"/>
        <end position="32"/>
    </location>
</feature>
<gene>
    <name evidence="2" type="ORF">GYM71_05075</name>
</gene>
<keyword evidence="1" id="KW-0812">Transmembrane</keyword>
<evidence type="ECO:0008006" key="4">
    <source>
        <dbReference type="Google" id="ProtNLM"/>
    </source>
</evidence>
<evidence type="ECO:0000256" key="1">
    <source>
        <dbReference type="SAM" id="Phobius"/>
    </source>
</evidence>